<evidence type="ECO:0000259" key="1">
    <source>
        <dbReference type="Pfam" id="PF16409"/>
    </source>
</evidence>
<comment type="caution">
    <text evidence="2">The sequence shown here is derived from an EMBL/GenBank/DDBJ whole genome shotgun (WGS) entry which is preliminary data.</text>
</comment>
<evidence type="ECO:0000313" key="2">
    <source>
        <dbReference type="EMBL" id="MCU7549245.1"/>
    </source>
</evidence>
<evidence type="ECO:0000313" key="3">
    <source>
        <dbReference type="Proteomes" id="UP001155483"/>
    </source>
</evidence>
<accession>A0A9X3B7I1</accession>
<dbReference type="Proteomes" id="UP001155483">
    <property type="component" value="Unassembled WGS sequence"/>
</dbReference>
<name>A0A9X3B7I1_9BACT</name>
<feature type="domain" description="DUF5017" evidence="1">
    <location>
        <begin position="19"/>
        <end position="208"/>
    </location>
</feature>
<dbReference type="RefSeq" id="WP_279296690.1">
    <property type="nucleotide sequence ID" value="NZ_JAOTIF010000005.1"/>
</dbReference>
<reference evidence="2" key="2">
    <citation type="submission" date="2023-04" db="EMBL/GenBank/DDBJ databases">
        <title>Paracnuella aquatica gen. nov., sp. nov., a member of the family Chitinophagaceae isolated from a hot spring.</title>
        <authorList>
            <person name="Wang C."/>
        </authorList>
    </citation>
    <scope>NUCLEOTIDE SEQUENCE</scope>
    <source>
        <strain evidence="2">LB-8</strain>
    </source>
</reference>
<dbReference type="AlphaFoldDB" id="A0A9X3B7I1"/>
<proteinExistence type="predicted"/>
<sequence length="328" mass="34768">MFSYKNIFLIMLSGVLIASCDKKDVDLAAINTFNVKADSTKSAEPSNDTAYYTLGSKTTFNFTGNPVGVTFYSGEVGHRYIYRNRTSAAGISQLNFTNALNTGTQANSLQVMLSFDFKGVVVGDTAATLANISAANWNDVTPANMATNATAVTNTVDLSSYAKSGKRAFIAFKYTAAAGSVQNKWTITNLSITNSLPDNTTYTLANLNAPTTSFSNYGVLAFSPGWIAYPVANTYNWAVTAGTSLVITGAATAAAATSNAEAWAIMGGIDLTKVTPDVGVPVKDITVTTSPYKYTYPAIGKYEAVFAATNLTVYTTDTVVRKLPVVIQ</sequence>
<dbReference type="EMBL" id="JAOTIF010000005">
    <property type="protein sequence ID" value="MCU7549245.1"/>
    <property type="molecule type" value="Genomic_DNA"/>
</dbReference>
<dbReference type="PROSITE" id="PS51257">
    <property type="entry name" value="PROKAR_LIPOPROTEIN"/>
    <property type="match status" value="1"/>
</dbReference>
<keyword evidence="3" id="KW-1185">Reference proteome</keyword>
<dbReference type="Pfam" id="PF16409">
    <property type="entry name" value="DUF5017"/>
    <property type="match status" value="1"/>
</dbReference>
<protein>
    <submittedName>
        <fullName evidence="2">DUF5017 domain-containing protein</fullName>
    </submittedName>
</protein>
<organism evidence="2 3">
    <name type="scientific">Paraflavisolibacter caeni</name>
    <dbReference type="NCBI Taxonomy" id="2982496"/>
    <lineage>
        <taxon>Bacteria</taxon>
        <taxon>Pseudomonadati</taxon>
        <taxon>Bacteroidota</taxon>
        <taxon>Chitinophagia</taxon>
        <taxon>Chitinophagales</taxon>
        <taxon>Chitinophagaceae</taxon>
        <taxon>Paraflavisolibacter</taxon>
    </lineage>
</organism>
<dbReference type="InterPro" id="IPR032185">
    <property type="entry name" value="DUF5017"/>
</dbReference>
<gene>
    <name evidence="2" type="ORF">OCK74_08965</name>
</gene>
<reference evidence="2" key="1">
    <citation type="submission" date="2022-09" db="EMBL/GenBank/DDBJ databases">
        <authorList>
            <person name="Yuan C."/>
            <person name="Ke Z."/>
        </authorList>
    </citation>
    <scope>NUCLEOTIDE SEQUENCE</scope>
    <source>
        <strain evidence="2">LB-8</strain>
    </source>
</reference>